<feature type="compositionally biased region" description="Basic and acidic residues" evidence="7">
    <location>
        <begin position="25"/>
        <end position="34"/>
    </location>
</feature>
<dbReference type="InterPro" id="IPR042081">
    <property type="entry name" value="RNA_2'-PTrans_C"/>
</dbReference>
<evidence type="ECO:0000256" key="2">
    <source>
        <dbReference type="ARBA" id="ARBA00009836"/>
    </source>
</evidence>
<dbReference type="SUPFAM" id="SSF56399">
    <property type="entry name" value="ADP-ribosylation"/>
    <property type="match status" value="1"/>
</dbReference>
<dbReference type="Gene3D" id="1.10.10.970">
    <property type="entry name" value="RNA 2'-phosphotransferase, Tpt1/KptA family, N-terminal domain"/>
    <property type="match status" value="1"/>
</dbReference>
<keyword evidence="9" id="KW-1185">Reference proteome</keyword>
<keyword evidence="4" id="KW-0808">Transferase</keyword>
<accession>A0A9W7B8Z1</accession>
<dbReference type="InterPro" id="IPR042080">
    <property type="entry name" value="RNA_2'-PTrans_N"/>
</dbReference>
<dbReference type="FunFam" id="3.20.170.30:FF:000002">
    <property type="entry name" value="Phosphotransferase, putative"/>
    <property type="match status" value="1"/>
</dbReference>
<dbReference type="Pfam" id="PF01885">
    <property type="entry name" value="PTS_2-RNA"/>
    <property type="match status" value="1"/>
</dbReference>
<proteinExistence type="inferred from homology"/>
<evidence type="ECO:0000256" key="3">
    <source>
        <dbReference type="ARBA" id="ARBA00012007"/>
    </source>
</evidence>
<dbReference type="PANTHER" id="PTHR12684:SF2">
    <property type="entry name" value="TRNA 2'-PHOSPHOTRANSFERASE 1"/>
    <property type="match status" value="1"/>
</dbReference>
<dbReference type="Gene3D" id="3.20.170.30">
    <property type="match status" value="1"/>
</dbReference>
<dbReference type="GO" id="GO:0000215">
    <property type="term" value="F:tRNA 2'-phosphotransferase activity"/>
    <property type="evidence" value="ECO:0007669"/>
    <property type="project" value="UniProtKB-EC"/>
</dbReference>
<dbReference type="GO" id="GO:0006388">
    <property type="term" value="P:tRNA splicing, via endonucleolytic cleavage and ligation"/>
    <property type="evidence" value="ECO:0007669"/>
    <property type="project" value="TreeGrafter"/>
</dbReference>
<sequence length="246" mass="26913">MSSFKRGGKKGGGANHKGGRSNSKKKGEPTHDERLSRKLSNLLRHRLHANGLTDVLRTDGYVPLDSVLSLPQFKDRTLKEVEAVVKNNDKQRFSLILEENVRYIRANQGHTIEGINEEELLVPITFSDYSQDSPDSPTIAIHGTYHKAWPAILQSNGLSRMSRNHVHLAADLPGESGVISGMRASCELVIYVDIRAATINGGLKFYTSANGVILTPGLCENGLLPLDYVTSVVDRDSGNSIYPPAP</sequence>
<evidence type="ECO:0000256" key="7">
    <source>
        <dbReference type="SAM" id="MobiDB-lite"/>
    </source>
</evidence>
<comment type="similarity">
    <text evidence="2">Belongs to the KptA/TPT1 family.</text>
</comment>
<dbReference type="AlphaFoldDB" id="A0A9W7B8Z1"/>
<organism evidence="8 9">
    <name type="scientific">Triparma strigata</name>
    <dbReference type="NCBI Taxonomy" id="1606541"/>
    <lineage>
        <taxon>Eukaryota</taxon>
        <taxon>Sar</taxon>
        <taxon>Stramenopiles</taxon>
        <taxon>Ochrophyta</taxon>
        <taxon>Bolidophyceae</taxon>
        <taxon>Parmales</taxon>
        <taxon>Triparmaceae</taxon>
        <taxon>Triparma</taxon>
    </lineage>
</organism>
<protein>
    <recommendedName>
        <fullName evidence="3">2'-phosphotransferase</fullName>
        <ecNumber evidence="3">2.7.1.160</ecNumber>
    </recommendedName>
</protein>
<name>A0A9W7B8Z1_9STRA</name>
<dbReference type="Proteomes" id="UP001165085">
    <property type="component" value="Unassembled WGS sequence"/>
</dbReference>
<dbReference type="OrthoDB" id="419694at2759"/>
<evidence type="ECO:0000256" key="5">
    <source>
        <dbReference type="ARBA" id="ARBA00023027"/>
    </source>
</evidence>
<comment type="catalytic activity">
    <reaction evidence="6">
        <text>2'-phospho-[ligated tRNA] + NAD(+) = mature tRNA + ADP-alpha-D-ribose 1'',2''-cyclic phosphate + nicotinamide</text>
        <dbReference type="Rhea" id="RHEA:23324"/>
        <dbReference type="Rhea" id="RHEA-COMP:11106"/>
        <dbReference type="Rhea" id="RHEA-COMP:11107"/>
        <dbReference type="ChEBI" id="CHEBI:17154"/>
        <dbReference type="ChEBI" id="CHEBI:57540"/>
        <dbReference type="ChEBI" id="CHEBI:76596"/>
        <dbReference type="ChEBI" id="CHEBI:82883"/>
        <dbReference type="ChEBI" id="CHEBI:85027"/>
        <dbReference type="EC" id="2.7.1.160"/>
    </reaction>
</comment>
<dbReference type="InterPro" id="IPR002745">
    <property type="entry name" value="Ptrans_KptA/Tpt1"/>
</dbReference>
<dbReference type="EMBL" id="BRXY01000283">
    <property type="protein sequence ID" value="GMH83625.1"/>
    <property type="molecule type" value="Genomic_DNA"/>
</dbReference>
<evidence type="ECO:0000313" key="8">
    <source>
        <dbReference type="EMBL" id="GMH83625.1"/>
    </source>
</evidence>
<keyword evidence="5" id="KW-0520">NAD</keyword>
<evidence type="ECO:0000256" key="6">
    <source>
        <dbReference type="ARBA" id="ARBA00047949"/>
    </source>
</evidence>
<dbReference type="EC" id="2.7.1.160" evidence="3"/>
<feature type="region of interest" description="Disordered" evidence="7">
    <location>
        <begin position="1"/>
        <end position="34"/>
    </location>
</feature>
<dbReference type="PANTHER" id="PTHR12684">
    <property type="entry name" value="PUTATIVE PHOSPHOTRANSFERASE"/>
    <property type="match status" value="1"/>
</dbReference>
<evidence type="ECO:0000313" key="9">
    <source>
        <dbReference type="Proteomes" id="UP001165085"/>
    </source>
</evidence>
<evidence type="ECO:0000256" key="4">
    <source>
        <dbReference type="ARBA" id="ARBA00022679"/>
    </source>
</evidence>
<reference evidence="9" key="1">
    <citation type="journal article" date="2023" name="Commun. Biol.">
        <title>Genome analysis of Parmales, the sister group of diatoms, reveals the evolutionary specialization of diatoms from phago-mixotrophs to photoautotrophs.</title>
        <authorList>
            <person name="Ban H."/>
            <person name="Sato S."/>
            <person name="Yoshikawa S."/>
            <person name="Yamada K."/>
            <person name="Nakamura Y."/>
            <person name="Ichinomiya M."/>
            <person name="Sato N."/>
            <person name="Blanc-Mathieu R."/>
            <person name="Endo H."/>
            <person name="Kuwata A."/>
            <person name="Ogata H."/>
        </authorList>
    </citation>
    <scope>NUCLEOTIDE SEQUENCE [LARGE SCALE GENOMIC DNA]</scope>
    <source>
        <strain evidence="9">NIES 3701</strain>
    </source>
</reference>
<evidence type="ECO:0000256" key="1">
    <source>
        <dbReference type="ARBA" id="ARBA00003343"/>
    </source>
</evidence>
<comment type="caution">
    <text evidence="8">The sequence shown here is derived from an EMBL/GenBank/DDBJ whole genome shotgun (WGS) entry which is preliminary data.</text>
</comment>
<gene>
    <name evidence="8" type="ORF">TrST_g11643</name>
</gene>
<comment type="function">
    <text evidence="1">Catalyzes the last step of tRNA splicing, the transfer of the splice junction 2'-phosphate from ligated tRNA to NAD to produce ADP-ribose 1''-2'' cyclic phosphate.</text>
</comment>